<gene>
    <name evidence="2" type="ORF">scyTo_0022987</name>
</gene>
<keyword evidence="3" id="KW-1185">Reference proteome</keyword>
<name>A0A401Q7I3_SCYTO</name>
<evidence type="ECO:0000256" key="1">
    <source>
        <dbReference type="SAM" id="MobiDB-lite"/>
    </source>
</evidence>
<protein>
    <submittedName>
        <fullName evidence="2">Uncharacterized protein</fullName>
    </submittedName>
</protein>
<reference evidence="2 3" key="1">
    <citation type="journal article" date="2018" name="Nat. Ecol. Evol.">
        <title>Shark genomes provide insights into elasmobranch evolution and the origin of vertebrates.</title>
        <authorList>
            <person name="Hara Y"/>
            <person name="Yamaguchi K"/>
            <person name="Onimaru K"/>
            <person name="Kadota M"/>
            <person name="Koyanagi M"/>
            <person name="Keeley SD"/>
            <person name="Tatsumi K"/>
            <person name="Tanaka K"/>
            <person name="Motone F"/>
            <person name="Kageyama Y"/>
            <person name="Nozu R"/>
            <person name="Adachi N"/>
            <person name="Nishimura O"/>
            <person name="Nakagawa R"/>
            <person name="Tanegashima C"/>
            <person name="Kiyatake I"/>
            <person name="Matsumoto R"/>
            <person name="Murakumo K"/>
            <person name="Nishida K"/>
            <person name="Terakita A"/>
            <person name="Kuratani S"/>
            <person name="Sato K"/>
            <person name="Hyodo S Kuraku.S."/>
        </authorList>
    </citation>
    <scope>NUCLEOTIDE SEQUENCE [LARGE SCALE GENOMIC DNA]</scope>
</reference>
<accession>A0A401Q7I3</accession>
<organism evidence="2 3">
    <name type="scientific">Scyliorhinus torazame</name>
    <name type="common">Cloudy catshark</name>
    <name type="synonym">Catulus torazame</name>
    <dbReference type="NCBI Taxonomy" id="75743"/>
    <lineage>
        <taxon>Eukaryota</taxon>
        <taxon>Metazoa</taxon>
        <taxon>Chordata</taxon>
        <taxon>Craniata</taxon>
        <taxon>Vertebrata</taxon>
        <taxon>Chondrichthyes</taxon>
        <taxon>Elasmobranchii</taxon>
        <taxon>Galeomorphii</taxon>
        <taxon>Galeoidea</taxon>
        <taxon>Carcharhiniformes</taxon>
        <taxon>Scyliorhinidae</taxon>
        <taxon>Scyliorhinus</taxon>
    </lineage>
</organism>
<feature type="region of interest" description="Disordered" evidence="1">
    <location>
        <begin position="1"/>
        <end position="43"/>
    </location>
</feature>
<feature type="compositionally biased region" description="Low complexity" evidence="1">
    <location>
        <begin position="1"/>
        <end position="15"/>
    </location>
</feature>
<evidence type="ECO:0000313" key="2">
    <source>
        <dbReference type="EMBL" id="GCB81326.1"/>
    </source>
</evidence>
<sequence length="78" mass="8495">MVRANNNNNSSSGSSSRERGTESREPLNQPDSQPSDCPKPPERVTVTLEDAGLGLWIIKGLAECKLMRRLGLSVSELN</sequence>
<proteinExistence type="predicted"/>
<comment type="caution">
    <text evidence="2">The sequence shown here is derived from an EMBL/GenBank/DDBJ whole genome shotgun (WGS) entry which is preliminary data.</text>
</comment>
<feature type="compositionally biased region" description="Basic and acidic residues" evidence="1">
    <location>
        <begin position="16"/>
        <end position="25"/>
    </location>
</feature>
<dbReference type="AlphaFoldDB" id="A0A401Q7I3"/>
<feature type="non-terminal residue" evidence="2">
    <location>
        <position position="78"/>
    </location>
</feature>
<dbReference type="Proteomes" id="UP000288216">
    <property type="component" value="Unassembled WGS sequence"/>
</dbReference>
<dbReference type="EMBL" id="BFAA01025344">
    <property type="protein sequence ID" value="GCB81326.1"/>
    <property type="molecule type" value="Genomic_DNA"/>
</dbReference>
<evidence type="ECO:0000313" key="3">
    <source>
        <dbReference type="Proteomes" id="UP000288216"/>
    </source>
</evidence>